<evidence type="ECO:0000256" key="6">
    <source>
        <dbReference type="SAM" id="MobiDB-lite"/>
    </source>
</evidence>
<dbReference type="InterPro" id="IPR006671">
    <property type="entry name" value="Cyclin_N"/>
</dbReference>
<dbReference type="PROSITE" id="PS00292">
    <property type="entry name" value="CYCLINS"/>
    <property type="match status" value="1"/>
</dbReference>
<feature type="domain" description="Cyclin-like" evidence="7">
    <location>
        <begin position="347"/>
        <end position="431"/>
    </location>
</feature>
<dbReference type="InterPro" id="IPR013763">
    <property type="entry name" value="Cyclin-like_dom"/>
</dbReference>
<dbReference type="InterPro" id="IPR039361">
    <property type="entry name" value="Cyclin"/>
</dbReference>
<dbReference type="InterPro" id="IPR046965">
    <property type="entry name" value="Cyclin_A/B-like"/>
</dbReference>
<sequence>MSNNVKSDPKSRVFTACPPEMAQRRVKPRDGHETKRVLPTVRAPTTRRTAAVRVKDENATVPTSTAAHSRKPSATSAALAPGATARAKPSSVLAGGVKPVAGVKRSAFGDVSNKEKDVSGHKSSKEKEGSKPTTQRTTRSMVASQSASSGIVSRSARPALPKTNSSTGIAESTNSSRSSLATRPSSNAAPASVALSKPIIKVDSVPIEDVEASGSFEEALDDNEVDVVADRRSAAAKNFNELAQAAVIKSESDSEANEYTDEEQDVVDEDDWVRADEAKDEQARLEIEQLRQEFSDEVDVFDTTMVAEYADDIFAYMEELELKTMPNPRYMEFQTEIEWSMRTTLIDWLLQVHLRYHMLPETLWIAVNIIDRFLSVRVVSLVKLQLVGVTAMFIAAKYEEILAPSVDEFVYMTENGYSREEILKGERIILQTLNFNISSYCSPYSWVRRISKADDYDIQTRTLSKFLIEVTLLDYRFLRAKPSMIAAIGMYLANKMLNKKWNEAFVYYSNFTEAQLEQGANYLVENMAAADFDGQYVSKKYAHKKYLKASIFAREWSLNQIS</sequence>
<dbReference type="Gene3D" id="1.10.472.10">
    <property type="entry name" value="Cyclin-like"/>
    <property type="match status" value="2"/>
</dbReference>
<keyword evidence="2" id="KW-0132">Cell division</keyword>
<dbReference type="PANTHER" id="PTHR10177">
    <property type="entry name" value="CYCLINS"/>
    <property type="match status" value="1"/>
</dbReference>
<dbReference type="FunFam" id="1.10.472.10:FF:000005">
    <property type="entry name" value="G2/mitotic-specific cyclin B"/>
    <property type="match status" value="1"/>
</dbReference>
<dbReference type="CDD" id="cd20512">
    <property type="entry name" value="CYCLIN_CLBs_yeast_rpt2"/>
    <property type="match status" value="1"/>
</dbReference>
<dbReference type="Pfam" id="PF02984">
    <property type="entry name" value="Cyclin_C"/>
    <property type="match status" value="1"/>
</dbReference>
<dbReference type="SUPFAM" id="SSF47954">
    <property type="entry name" value="Cyclin-like"/>
    <property type="match status" value="2"/>
</dbReference>
<evidence type="ECO:0000256" key="5">
    <source>
        <dbReference type="RuleBase" id="RU000383"/>
    </source>
</evidence>
<dbReference type="FunFam" id="1.10.472.10:FF:000001">
    <property type="entry name" value="G2/mitotic-specific cyclin"/>
    <property type="match status" value="1"/>
</dbReference>
<proteinExistence type="inferred from homology"/>
<evidence type="ECO:0000313" key="9">
    <source>
        <dbReference type="EMBL" id="CED84043.1"/>
    </source>
</evidence>
<dbReference type="GO" id="GO:0044772">
    <property type="term" value="P:mitotic cell cycle phase transition"/>
    <property type="evidence" value="ECO:0007669"/>
    <property type="project" value="InterPro"/>
</dbReference>
<dbReference type="AlphaFoldDB" id="A0A0F7SVN9"/>
<feature type="domain" description="Cyclin-like" evidence="7">
    <location>
        <begin position="445"/>
        <end position="525"/>
    </location>
</feature>
<dbReference type="GO" id="GO:0016538">
    <property type="term" value="F:cyclin-dependent protein serine/threonine kinase regulator activity"/>
    <property type="evidence" value="ECO:0007669"/>
    <property type="project" value="InterPro"/>
</dbReference>
<protein>
    <submittedName>
        <fullName evidence="9">Cyclin-dependent protein kinase regulator</fullName>
    </submittedName>
</protein>
<dbReference type="InterPro" id="IPR048258">
    <property type="entry name" value="Cyclins_cyclin-box"/>
</dbReference>
<dbReference type="GO" id="GO:0016301">
    <property type="term" value="F:kinase activity"/>
    <property type="evidence" value="ECO:0007669"/>
    <property type="project" value="UniProtKB-KW"/>
</dbReference>
<feature type="compositionally biased region" description="Low complexity" evidence="6">
    <location>
        <begin position="39"/>
        <end position="52"/>
    </location>
</feature>
<reference evidence="9" key="1">
    <citation type="submission" date="2014-08" db="EMBL/GenBank/DDBJ databases">
        <authorList>
            <person name="Sharma Rahul"/>
            <person name="Thines Marco"/>
        </authorList>
    </citation>
    <scope>NUCLEOTIDE SEQUENCE</scope>
</reference>
<feature type="region of interest" description="Disordered" evidence="6">
    <location>
        <begin position="1"/>
        <end position="192"/>
    </location>
</feature>
<feature type="compositionally biased region" description="Polar residues" evidence="6">
    <location>
        <begin position="132"/>
        <end position="152"/>
    </location>
</feature>
<keyword evidence="3 5" id="KW-0195">Cyclin</keyword>
<keyword evidence="9" id="KW-0418">Kinase</keyword>
<dbReference type="InterPro" id="IPR036915">
    <property type="entry name" value="Cyclin-like_sf"/>
</dbReference>
<evidence type="ECO:0000256" key="4">
    <source>
        <dbReference type="ARBA" id="ARBA00023306"/>
    </source>
</evidence>
<evidence type="ECO:0000259" key="8">
    <source>
        <dbReference type="SMART" id="SM01332"/>
    </source>
</evidence>
<dbReference type="SMART" id="SM00385">
    <property type="entry name" value="CYCLIN"/>
    <property type="match status" value="2"/>
</dbReference>
<feature type="compositionally biased region" description="Low complexity" evidence="6">
    <location>
        <begin position="175"/>
        <end position="186"/>
    </location>
</feature>
<dbReference type="PIRSF" id="PIRSF001771">
    <property type="entry name" value="Cyclin_A_B_D_E"/>
    <property type="match status" value="1"/>
</dbReference>
<accession>A0A0F7SVN9</accession>
<dbReference type="GO" id="GO:0051301">
    <property type="term" value="P:cell division"/>
    <property type="evidence" value="ECO:0007669"/>
    <property type="project" value="UniProtKB-KW"/>
</dbReference>
<dbReference type="CDD" id="cd20568">
    <property type="entry name" value="CYCLIN_CLBs_yeast_rpt1"/>
    <property type="match status" value="1"/>
</dbReference>
<dbReference type="Pfam" id="PF00134">
    <property type="entry name" value="Cyclin_N"/>
    <property type="match status" value="1"/>
</dbReference>
<feature type="domain" description="Cyclin C-terminal" evidence="8">
    <location>
        <begin position="441"/>
        <end position="555"/>
    </location>
</feature>
<keyword evidence="4" id="KW-0131">Cell cycle</keyword>
<comment type="similarity">
    <text evidence="1">Belongs to the cyclin family. Cyclin AB subfamily.</text>
</comment>
<name>A0A0F7SVN9_PHARH</name>
<dbReference type="SMART" id="SM01332">
    <property type="entry name" value="Cyclin_C"/>
    <property type="match status" value="1"/>
</dbReference>
<evidence type="ECO:0000259" key="7">
    <source>
        <dbReference type="SMART" id="SM00385"/>
    </source>
</evidence>
<evidence type="ECO:0000256" key="3">
    <source>
        <dbReference type="ARBA" id="ARBA00023127"/>
    </source>
</evidence>
<feature type="compositionally biased region" description="Basic and acidic residues" evidence="6">
    <location>
        <begin position="112"/>
        <end position="130"/>
    </location>
</feature>
<dbReference type="EMBL" id="LN483157">
    <property type="protein sequence ID" value="CED84043.1"/>
    <property type="molecule type" value="Genomic_DNA"/>
</dbReference>
<feature type="compositionally biased region" description="Low complexity" evidence="6">
    <location>
        <begin position="72"/>
        <end position="87"/>
    </location>
</feature>
<keyword evidence="9" id="KW-0808">Transferase</keyword>
<dbReference type="InterPro" id="IPR004367">
    <property type="entry name" value="Cyclin_C-dom"/>
</dbReference>
<feature type="compositionally biased region" description="Polar residues" evidence="6">
    <location>
        <begin position="162"/>
        <end position="174"/>
    </location>
</feature>
<evidence type="ECO:0000256" key="1">
    <source>
        <dbReference type="ARBA" id="ARBA00006955"/>
    </source>
</evidence>
<organism evidence="9">
    <name type="scientific">Phaffia rhodozyma</name>
    <name type="common">Yeast</name>
    <name type="synonym">Xanthophyllomyces dendrorhous</name>
    <dbReference type="NCBI Taxonomy" id="264483"/>
    <lineage>
        <taxon>Eukaryota</taxon>
        <taxon>Fungi</taxon>
        <taxon>Dikarya</taxon>
        <taxon>Basidiomycota</taxon>
        <taxon>Agaricomycotina</taxon>
        <taxon>Tremellomycetes</taxon>
        <taxon>Cystofilobasidiales</taxon>
        <taxon>Mrakiaceae</taxon>
        <taxon>Phaffia</taxon>
    </lineage>
</organism>
<evidence type="ECO:0000256" key="2">
    <source>
        <dbReference type="ARBA" id="ARBA00022618"/>
    </source>
</evidence>